<dbReference type="InterPro" id="IPR007349">
    <property type="entry name" value="DUF418"/>
</dbReference>
<keyword evidence="1" id="KW-0812">Transmembrane</keyword>
<feature type="transmembrane region" description="Helical" evidence="1">
    <location>
        <begin position="61"/>
        <end position="82"/>
    </location>
</feature>
<feature type="transmembrane region" description="Helical" evidence="1">
    <location>
        <begin position="248"/>
        <end position="266"/>
    </location>
</feature>
<evidence type="ECO:0000259" key="2">
    <source>
        <dbReference type="Pfam" id="PF04235"/>
    </source>
</evidence>
<feature type="transmembrane region" description="Helical" evidence="1">
    <location>
        <begin position="121"/>
        <end position="137"/>
    </location>
</feature>
<dbReference type="InterPro" id="IPR052529">
    <property type="entry name" value="Bact_Transport_Assoc"/>
</dbReference>
<dbReference type="RefSeq" id="WP_278010272.1">
    <property type="nucleotide sequence ID" value="NZ_CP121112.1"/>
</dbReference>
<gene>
    <name evidence="3" type="ORF">ACFFVK_09125</name>
</gene>
<reference evidence="3 4" key="1">
    <citation type="submission" date="2024-09" db="EMBL/GenBank/DDBJ databases">
        <authorList>
            <person name="Sun Q."/>
            <person name="Mori K."/>
        </authorList>
    </citation>
    <scope>NUCLEOTIDE SEQUENCE [LARGE SCALE GENOMIC DNA]</scope>
    <source>
        <strain evidence="3 4">CECT 8365</strain>
    </source>
</reference>
<keyword evidence="1" id="KW-0472">Membrane</keyword>
<name>A0ABV5HA44_9FLAO</name>
<feature type="transmembrane region" description="Helical" evidence="1">
    <location>
        <begin position="286"/>
        <end position="303"/>
    </location>
</feature>
<organism evidence="3 4">
    <name type="scientific">Flavobacterium gyeonganense</name>
    <dbReference type="NCBI Taxonomy" id="1310418"/>
    <lineage>
        <taxon>Bacteria</taxon>
        <taxon>Pseudomonadati</taxon>
        <taxon>Bacteroidota</taxon>
        <taxon>Flavobacteriia</taxon>
        <taxon>Flavobacteriales</taxon>
        <taxon>Flavobacteriaceae</taxon>
        <taxon>Flavobacterium</taxon>
    </lineage>
</organism>
<dbReference type="PANTHER" id="PTHR30590:SF2">
    <property type="entry name" value="INNER MEMBRANE PROTEIN"/>
    <property type="match status" value="1"/>
</dbReference>
<dbReference type="Pfam" id="PF04235">
    <property type="entry name" value="DUF418"/>
    <property type="match status" value="1"/>
</dbReference>
<dbReference type="Proteomes" id="UP001589562">
    <property type="component" value="Unassembled WGS sequence"/>
</dbReference>
<comment type="caution">
    <text evidence="3">The sequence shown here is derived from an EMBL/GenBank/DDBJ whole genome shotgun (WGS) entry which is preliminary data.</text>
</comment>
<dbReference type="EMBL" id="JBHMFE010000013">
    <property type="protein sequence ID" value="MFB9108738.1"/>
    <property type="molecule type" value="Genomic_DNA"/>
</dbReference>
<feature type="transmembrane region" description="Helical" evidence="1">
    <location>
        <begin position="352"/>
        <end position="372"/>
    </location>
</feature>
<feature type="transmembrane region" description="Helical" evidence="1">
    <location>
        <begin position="206"/>
        <end position="228"/>
    </location>
</feature>
<evidence type="ECO:0000256" key="1">
    <source>
        <dbReference type="SAM" id="Phobius"/>
    </source>
</evidence>
<feature type="transmembrane region" description="Helical" evidence="1">
    <location>
        <begin position="142"/>
        <end position="164"/>
    </location>
</feature>
<evidence type="ECO:0000313" key="3">
    <source>
        <dbReference type="EMBL" id="MFB9108738.1"/>
    </source>
</evidence>
<evidence type="ECO:0000313" key="4">
    <source>
        <dbReference type="Proteomes" id="UP001589562"/>
    </source>
</evidence>
<keyword evidence="4" id="KW-1185">Reference proteome</keyword>
<sequence length="398" mass="46994">MPNSTLSIKAPRIEVVDALRGFAIMSIMFLHNIEHFDYYYLPEYLPEWIKSLDKIIWETLFFLFGGKSYAIFALLFGFSFYIQNDNQERKGKDFRMRFLWRLLLLLGFGIFNTIFYEGDILVIYAVLGIVLIPVCKWSDKAVFVTAIILMLQPLEWIKCFYMLLHPEYIPGPNISNAYFKLMGEYLKSNSFMDHAIGNLKFGRWASIFWCWENGRFFQAPALFMFGMLMGRRKLFIASQESNLFWKKVLLFSFLLFLPLYGFKFFSSQIIEHKSMLKTLSVIVKSWSNFAFMMFMVAVFVLLYQKERVQNILSGLIPFGKMSLTNYIMQSIVGSFIYYRYGLGLVEYTGATYSLLIGIVLFLLQLWFCKWWLNKNKQGPLEYIWHKATWVSLKKNNNF</sequence>
<protein>
    <submittedName>
        <fullName evidence="3">DUF418 domain-containing protein</fullName>
    </submittedName>
</protein>
<accession>A0ABV5HA44</accession>
<keyword evidence="1" id="KW-1133">Transmembrane helix</keyword>
<proteinExistence type="predicted"/>
<dbReference type="PANTHER" id="PTHR30590">
    <property type="entry name" value="INNER MEMBRANE PROTEIN"/>
    <property type="match status" value="1"/>
</dbReference>
<feature type="domain" description="DUF418" evidence="2">
    <location>
        <begin position="229"/>
        <end position="390"/>
    </location>
</feature>
<feature type="transmembrane region" description="Helical" evidence="1">
    <location>
        <begin position="98"/>
        <end position="115"/>
    </location>
</feature>